<reference evidence="4 5" key="2">
    <citation type="journal article" date="2017" name="Front. Plant Sci.">
        <title>Gene Classification and Mining of Molecular Markers Useful in Red Clover (Trifolium pratense) Breeding.</title>
        <authorList>
            <person name="Istvanek J."/>
            <person name="Dluhosova J."/>
            <person name="Dluhos P."/>
            <person name="Patkova L."/>
            <person name="Nedelnik J."/>
            <person name="Repkova J."/>
        </authorList>
    </citation>
    <scope>NUCLEOTIDE SEQUENCE [LARGE SCALE GENOMIC DNA]</scope>
    <source>
        <strain evidence="5">cv. Tatra</strain>
        <tissue evidence="4">Young leaves</tissue>
    </source>
</reference>
<protein>
    <submittedName>
        <fullName evidence="4">Retrovirus-related Pol polyprotein from transposon TNT 1-94</fullName>
    </submittedName>
</protein>
<reference evidence="4 5" key="1">
    <citation type="journal article" date="2014" name="Am. J. Bot.">
        <title>Genome assembly and annotation for red clover (Trifolium pratense; Fabaceae).</title>
        <authorList>
            <person name="Istvanek J."/>
            <person name="Jaros M."/>
            <person name="Krenek A."/>
            <person name="Repkova J."/>
        </authorList>
    </citation>
    <scope>NUCLEOTIDE SEQUENCE [LARGE SCALE GENOMIC DNA]</scope>
    <source>
        <strain evidence="5">cv. Tatra</strain>
        <tissue evidence="4">Young leaves</tissue>
    </source>
</reference>
<dbReference type="AlphaFoldDB" id="A0A2K3K2M2"/>
<dbReference type="PANTHER" id="PTHR35317">
    <property type="entry name" value="OS04G0629600 PROTEIN"/>
    <property type="match status" value="1"/>
</dbReference>
<feature type="compositionally biased region" description="Basic residues" evidence="2">
    <location>
        <begin position="225"/>
        <end position="237"/>
    </location>
</feature>
<evidence type="ECO:0000259" key="3">
    <source>
        <dbReference type="PROSITE" id="PS50158"/>
    </source>
</evidence>
<feature type="region of interest" description="Disordered" evidence="2">
    <location>
        <begin position="205"/>
        <end position="242"/>
    </location>
</feature>
<feature type="domain" description="CCHC-type" evidence="3">
    <location>
        <begin position="248"/>
        <end position="263"/>
    </location>
</feature>
<dbReference type="Proteomes" id="UP000236291">
    <property type="component" value="Unassembled WGS sequence"/>
</dbReference>
<dbReference type="PANTHER" id="PTHR35317:SF34">
    <property type="match status" value="1"/>
</dbReference>
<dbReference type="STRING" id="57577.A0A2K3K2M2"/>
<feature type="non-terminal residue" evidence="4">
    <location>
        <position position="281"/>
    </location>
</feature>
<keyword evidence="1" id="KW-0863">Zinc-finger</keyword>
<dbReference type="InterPro" id="IPR036875">
    <property type="entry name" value="Znf_CCHC_sf"/>
</dbReference>
<sequence length="281" mass="32205">MAESSNYMQPSVPKFDGYYDHWAMLMENLLRSKEFWSVVENGVTIAPPMASANQQRAADESKLRDLKAKNFLFQSIDRTIMETILDKGSPRDIWEAMRTKYQGSTQVKRAQLQALRRDFEILAMKDNESINDYFARTLSIVNKMTAQGHKMESTDVVEKILRSLTSRFNYGVCSIEQSSDVTTLSIDELQSILIVQEQRMKFQSDKDEEQVLKVTGGGRGERGRGRGRGSTRGRGRGRQSSNKENVECYKCHKLGHYQSECPSWEESDANFAEFNEHEEVL</sequence>
<organism evidence="4 5">
    <name type="scientific">Trifolium pratense</name>
    <name type="common">Red clover</name>
    <dbReference type="NCBI Taxonomy" id="57577"/>
    <lineage>
        <taxon>Eukaryota</taxon>
        <taxon>Viridiplantae</taxon>
        <taxon>Streptophyta</taxon>
        <taxon>Embryophyta</taxon>
        <taxon>Tracheophyta</taxon>
        <taxon>Spermatophyta</taxon>
        <taxon>Magnoliopsida</taxon>
        <taxon>eudicotyledons</taxon>
        <taxon>Gunneridae</taxon>
        <taxon>Pentapetalae</taxon>
        <taxon>rosids</taxon>
        <taxon>fabids</taxon>
        <taxon>Fabales</taxon>
        <taxon>Fabaceae</taxon>
        <taxon>Papilionoideae</taxon>
        <taxon>50 kb inversion clade</taxon>
        <taxon>NPAAA clade</taxon>
        <taxon>Hologalegina</taxon>
        <taxon>IRL clade</taxon>
        <taxon>Trifolieae</taxon>
        <taxon>Trifolium</taxon>
    </lineage>
</organism>
<dbReference type="InterPro" id="IPR001878">
    <property type="entry name" value="Znf_CCHC"/>
</dbReference>
<dbReference type="GO" id="GO:0003676">
    <property type="term" value="F:nucleic acid binding"/>
    <property type="evidence" value="ECO:0007669"/>
    <property type="project" value="InterPro"/>
</dbReference>
<dbReference type="GO" id="GO:0008270">
    <property type="term" value="F:zinc ion binding"/>
    <property type="evidence" value="ECO:0007669"/>
    <property type="project" value="UniProtKB-KW"/>
</dbReference>
<dbReference type="Gene3D" id="4.10.60.10">
    <property type="entry name" value="Zinc finger, CCHC-type"/>
    <property type="match status" value="1"/>
</dbReference>
<name>A0A2K3K2M2_TRIPR</name>
<dbReference type="PROSITE" id="PS50158">
    <property type="entry name" value="ZF_CCHC"/>
    <property type="match status" value="1"/>
</dbReference>
<keyword evidence="1" id="KW-0862">Zinc</keyword>
<dbReference type="Pfam" id="PF14223">
    <property type="entry name" value="Retrotran_gag_2"/>
    <property type="match status" value="1"/>
</dbReference>
<comment type="caution">
    <text evidence="4">The sequence shown here is derived from an EMBL/GenBank/DDBJ whole genome shotgun (WGS) entry which is preliminary data.</text>
</comment>
<evidence type="ECO:0000256" key="2">
    <source>
        <dbReference type="SAM" id="MobiDB-lite"/>
    </source>
</evidence>
<gene>
    <name evidence="4" type="ORF">L195_g051982</name>
</gene>
<keyword evidence="1" id="KW-0479">Metal-binding</keyword>
<evidence type="ECO:0000313" key="5">
    <source>
        <dbReference type="Proteomes" id="UP000236291"/>
    </source>
</evidence>
<evidence type="ECO:0000256" key="1">
    <source>
        <dbReference type="PROSITE-ProRule" id="PRU00047"/>
    </source>
</evidence>
<dbReference type="SMART" id="SM00343">
    <property type="entry name" value="ZnF_C2HC"/>
    <property type="match status" value="1"/>
</dbReference>
<evidence type="ECO:0000313" key="4">
    <source>
        <dbReference type="EMBL" id="PNX60538.1"/>
    </source>
</evidence>
<dbReference type="Pfam" id="PF00098">
    <property type="entry name" value="zf-CCHC"/>
    <property type="match status" value="1"/>
</dbReference>
<dbReference type="SUPFAM" id="SSF57756">
    <property type="entry name" value="Retrovirus zinc finger-like domains"/>
    <property type="match status" value="1"/>
</dbReference>
<accession>A0A2K3K2M2</accession>
<dbReference type="EMBL" id="ASHM01083015">
    <property type="protein sequence ID" value="PNX60538.1"/>
    <property type="molecule type" value="Genomic_DNA"/>
</dbReference>
<proteinExistence type="predicted"/>